<evidence type="ECO:0000256" key="1">
    <source>
        <dbReference type="ARBA" id="ARBA00001961"/>
    </source>
</evidence>
<dbReference type="GO" id="GO:0051213">
    <property type="term" value="F:dioxygenase activity"/>
    <property type="evidence" value="ECO:0007669"/>
    <property type="project" value="UniProtKB-KW"/>
</dbReference>
<dbReference type="PANTHER" id="PTHR47990">
    <property type="entry name" value="2-OXOGLUTARATE (2OG) AND FE(II)-DEPENDENT OXYGENASE SUPERFAMILY PROTEIN-RELATED"/>
    <property type="match status" value="1"/>
</dbReference>
<dbReference type="GeneID" id="120253111"/>
<dbReference type="InterPro" id="IPR026992">
    <property type="entry name" value="DIOX_N"/>
</dbReference>
<evidence type="ECO:0000259" key="9">
    <source>
        <dbReference type="PROSITE" id="PS51471"/>
    </source>
</evidence>
<gene>
    <name evidence="11" type="primary">LOC120253111</name>
</gene>
<evidence type="ECO:0000256" key="8">
    <source>
        <dbReference type="RuleBase" id="RU003682"/>
    </source>
</evidence>
<evidence type="ECO:0000256" key="6">
    <source>
        <dbReference type="ARBA" id="ARBA00074102"/>
    </source>
</evidence>
<evidence type="ECO:0000256" key="3">
    <source>
        <dbReference type="ARBA" id="ARBA00023002"/>
    </source>
</evidence>
<accession>A0AB40AR99</accession>
<dbReference type="FunFam" id="2.60.120.330:FF:000017">
    <property type="entry name" value="2-oxoglutarate-dependent dioxygenase DAO"/>
    <property type="match status" value="1"/>
</dbReference>
<protein>
    <recommendedName>
        <fullName evidence="6">2-oxoglutarate-dependent dioxygenase DAO</fullName>
    </recommendedName>
    <alternativeName>
        <fullName evidence="7">Protein DIOXYGENASE FOR AUXIN OXIDATION</fullName>
    </alternativeName>
</protein>
<keyword evidence="4 8" id="KW-0408">Iron</keyword>
<dbReference type="InterPro" id="IPR027443">
    <property type="entry name" value="IPNS-like_sf"/>
</dbReference>
<keyword evidence="3 8" id="KW-0560">Oxidoreductase</keyword>
<dbReference type="InterPro" id="IPR005123">
    <property type="entry name" value="Oxoglu/Fe-dep_dioxygenase_dom"/>
</dbReference>
<evidence type="ECO:0000256" key="5">
    <source>
        <dbReference type="ARBA" id="ARBA00054658"/>
    </source>
</evidence>
<dbReference type="AlphaFoldDB" id="A0AB40AR99"/>
<comment type="function">
    <text evidence="5">2-oxoglutarate-dependent dioxygenase essential for auxin catabolism and maintenance of auxin homeostasis in reproductive organs. Catalyzes the irreversible oxidation of indole-3-acetic acid (IAA) to the biologically inactive 2-oxoindole-3-acetic acid (OxIAA).</text>
</comment>
<dbReference type="InterPro" id="IPR044861">
    <property type="entry name" value="IPNS-like_FE2OG_OXY"/>
</dbReference>
<dbReference type="RefSeq" id="XP_039117328.1">
    <property type="nucleotide sequence ID" value="XM_039261394.1"/>
</dbReference>
<dbReference type="Pfam" id="PF03171">
    <property type="entry name" value="2OG-FeII_Oxy"/>
    <property type="match status" value="1"/>
</dbReference>
<evidence type="ECO:0000256" key="2">
    <source>
        <dbReference type="ARBA" id="ARBA00022723"/>
    </source>
</evidence>
<name>A0AB40AR99_DIOCR</name>
<dbReference type="SUPFAM" id="SSF51197">
    <property type="entry name" value="Clavaminate synthase-like"/>
    <property type="match status" value="1"/>
</dbReference>
<sequence length="326" mass="36730">MCPDDQKNAVLGLPKIDFNALHPDRPGCEGWAEVRAQVADAVRTYGCFEAVYNKVTPELKEKVFGSVVKDMFNLPIEAKHRNVSNKPFHGYLGQIPNLSYESLTIMHPHQPDGVKAFADLMWPQASPATATFCETVCGLSKLLVELDRMVGRMVLESFGVEKHYDSLMNTNKFMLRVSEYPAPDKDEEKKKLLGLVPHHDKNVITIVCQNQVDGLDIETQDGQWIRAMPSPSSVIIFAGEAIRAWTNGRTYSPLHNVKVGGSETRYSTIMFSLPDDDFVIEPLPELVDESHPALFRPYTYGEFVRFCHFEGRDIKCPHDAFCRIAP</sequence>
<feature type="domain" description="Fe2OG dioxygenase" evidence="9">
    <location>
        <begin position="170"/>
        <end position="274"/>
    </location>
</feature>
<reference evidence="11" key="1">
    <citation type="submission" date="2025-08" db="UniProtKB">
        <authorList>
            <consortium name="RefSeq"/>
        </authorList>
    </citation>
    <scope>IDENTIFICATION</scope>
</reference>
<evidence type="ECO:0000256" key="7">
    <source>
        <dbReference type="ARBA" id="ARBA00076740"/>
    </source>
</evidence>
<dbReference type="Pfam" id="PF14226">
    <property type="entry name" value="DIOX_N"/>
    <property type="match status" value="1"/>
</dbReference>
<organism evidence="10 11">
    <name type="scientific">Dioscorea cayennensis subsp. rotundata</name>
    <name type="common">White Guinea yam</name>
    <name type="synonym">Dioscorea rotundata</name>
    <dbReference type="NCBI Taxonomy" id="55577"/>
    <lineage>
        <taxon>Eukaryota</taxon>
        <taxon>Viridiplantae</taxon>
        <taxon>Streptophyta</taxon>
        <taxon>Embryophyta</taxon>
        <taxon>Tracheophyta</taxon>
        <taxon>Spermatophyta</taxon>
        <taxon>Magnoliopsida</taxon>
        <taxon>Liliopsida</taxon>
        <taxon>Dioscoreales</taxon>
        <taxon>Dioscoreaceae</taxon>
        <taxon>Dioscorea</taxon>
    </lineage>
</organism>
<evidence type="ECO:0000256" key="4">
    <source>
        <dbReference type="ARBA" id="ARBA00023004"/>
    </source>
</evidence>
<dbReference type="PROSITE" id="PS51471">
    <property type="entry name" value="FE2OG_OXY"/>
    <property type="match status" value="1"/>
</dbReference>
<dbReference type="InterPro" id="IPR050231">
    <property type="entry name" value="Iron_ascorbate_oxido_reductase"/>
</dbReference>
<keyword evidence="11" id="KW-0223">Dioxygenase</keyword>
<evidence type="ECO:0000313" key="10">
    <source>
        <dbReference type="Proteomes" id="UP001515500"/>
    </source>
</evidence>
<dbReference type="Gene3D" id="2.60.120.330">
    <property type="entry name" value="B-lactam Antibiotic, Isopenicillin N Synthase, Chain"/>
    <property type="match status" value="1"/>
</dbReference>
<keyword evidence="10" id="KW-1185">Reference proteome</keyword>
<comment type="similarity">
    <text evidence="8">Belongs to the iron/ascorbate-dependent oxidoreductase family.</text>
</comment>
<dbReference type="Proteomes" id="UP001515500">
    <property type="component" value="Chromosome 26"/>
</dbReference>
<comment type="cofactor">
    <cofactor evidence="1">
        <name>L-ascorbate</name>
        <dbReference type="ChEBI" id="CHEBI:38290"/>
    </cofactor>
</comment>
<keyword evidence="2 8" id="KW-0479">Metal-binding</keyword>
<proteinExistence type="inferred from homology"/>
<dbReference type="GO" id="GO:0046872">
    <property type="term" value="F:metal ion binding"/>
    <property type="evidence" value="ECO:0007669"/>
    <property type="project" value="UniProtKB-KW"/>
</dbReference>
<evidence type="ECO:0000313" key="11">
    <source>
        <dbReference type="RefSeq" id="XP_039117328.1"/>
    </source>
</evidence>